<dbReference type="InterPro" id="IPR050328">
    <property type="entry name" value="Dev_Immune_Receptor"/>
</dbReference>
<protein>
    <submittedName>
        <fullName evidence="3">Uncharacterized protein</fullName>
    </submittedName>
</protein>
<dbReference type="InterPro" id="IPR026906">
    <property type="entry name" value="LRR_5"/>
</dbReference>
<organism evidence="3 4">
    <name type="scientific">Zophobas morio</name>
    <dbReference type="NCBI Taxonomy" id="2755281"/>
    <lineage>
        <taxon>Eukaryota</taxon>
        <taxon>Metazoa</taxon>
        <taxon>Ecdysozoa</taxon>
        <taxon>Arthropoda</taxon>
        <taxon>Hexapoda</taxon>
        <taxon>Insecta</taxon>
        <taxon>Pterygota</taxon>
        <taxon>Neoptera</taxon>
        <taxon>Endopterygota</taxon>
        <taxon>Coleoptera</taxon>
        <taxon>Polyphaga</taxon>
        <taxon>Cucujiformia</taxon>
        <taxon>Tenebrionidae</taxon>
        <taxon>Zophobas</taxon>
    </lineage>
</organism>
<dbReference type="Gene3D" id="3.80.10.10">
    <property type="entry name" value="Ribonuclease Inhibitor"/>
    <property type="match status" value="2"/>
</dbReference>
<comment type="caution">
    <text evidence="3">The sequence shown here is derived from an EMBL/GenBank/DDBJ whole genome shotgun (WGS) entry which is preliminary data.</text>
</comment>
<dbReference type="GO" id="GO:0031012">
    <property type="term" value="C:extracellular matrix"/>
    <property type="evidence" value="ECO:0007669"/>
    <property type="project" value="TreeGrafter"/>
</dbReference>
<dbReference type="PANTHER" id="PTHR24373">
    <property type="entry name" value="SLIT RELATED LEUCINE-RICH REPEAT NEURONAL PROTEIN"/>
    <property type="match status" value="1"/>
</dbReference>
<dbReference type="AlphaFoldDB" id="A0AA38HYS4"/>
<reference evidence="3" key="1">
    <citation type="journal article" date="2023" name="G3 (Bethesda)">
        <title>Whole genome assemblies of Zophobas morio and Tenebrio molitor.</title>
        <authorList>
            <person name="Kaur S."/>
            <person name="Stinson S.A."/>
            <person name="diCenzo G.C."/>
        </authorList>
    </citation>
    <scope>NUCLEOTIDE SEQUENCE</scope>
    <source>
        <strain evidence="3">QUZm001</strain>
    </source>
</reference>
<dbReference type="Pfam" id="PF13306">
    <property type="entry name" value="LRR_5"/>
    <property type="match status" value="1"/>
</dbReference>
<evidence type="ECO:0000256" key="2">
    <source>
        <dbReference type="SAM" id="SignalP"/>
    </source>
</evidence>
<dbReference type="PANTHER" id="PTHR24373:SF398">
    <property type="entry name" value="LEUCINE-RICH REPEAT-CONTAINING G-PROTEIN COUPLED RECEPTOR 6"/>
    <property type="match status" value="1"/>
</dbReference>
<dbReference type="InterPro" id="IPR001611">
    <property type="entry name" value="Leu-rich_rpt"/>
</dbReference>
<dbReference type="SUPFAM" id="SSF52058">
    <property type="entry name" value="L domain-like"/>
    <property type="match status" value="1"/>
</dbReference>
<name>A0AA38HYS4_9CUCU</name>
<feature type="signal peptide" evidence="2">
    <location>
        <begin position="1"/>
        <end position="18"/>
    </location>
</feature>
<dbReference type="Pfam" id="PF13855">
    <property type="entry name" value="LRR_8"/>
    <property type="match status" value="1"/>
</dbReference>
<sequence>MLPSIILVVFYSVLKVHSSNNNLIKYEVAFESSNNVQTLSRTVINANSDFFRVTIKENLPELRKGMLNITQLENLQMNNVNLQYMETGVFDNQNISHISLVGNKLTRIQSKMFNNLPTKTLYLGDNEITVIEKGAFMNMLQLYMLILSENKLTQISSGYFVNTPHISILDIGFNRITKIEEGCFGFMTEEDLTIRINHNAVDEIHPTGFENLNIMQLCLIENLIRDVPEELFTKNKIEMLQLDYNQVEELPDAFYGVNSTVEKLMLRSNPLKCETVEKLLEFSEKSGSSCFLDQDCYTRCRLN</sequence>
<evidence type="ECO:0000256" key="1">
    <source>
        <dbReference type="ARBA" id="ARBA00022729"/>
    </source>
</evidence>
<accession>A0AA38HYS4</accession>
<gene>
    <name evidence="3" type="ORF">Zmor_023162</name>
</gene>
<dbReference type="EMBL" id="JALNTZ010000007">
    <property type="protein sequence ID" value="KAJ3645512.1"/>
    <property type="molecule type" value="Genomic_DNA"/>
</dbReference>
<dbReference type="GO" id="GO:0005615">
    <property type="term" value="C:extracellular space"/>
    <property type="evidence" value="ECO:0007669"/>
    <property type="project" value="TreeGrafter"/>
</dbReference>
<feature type="chain" id="PRO_5041422632" evidence="2">
    <location>
        <begin position="19"/>
        <end position="303"/>
    </location>
</feature>
<dbReference type="InterPro" id="IPR032675">
    <property type="entry name" value="LRR_dom_sf"/>
</dbReference>
<keyword evidence="1 2" id="KW-0732">Signal</keyword>
<evidence type="ECO:0000313" key="3">
    <source>
        <dbReference type="EMBL" id="KAJ3645512.1"/>
    </source>
</evidence>
<dbReference type="Proteomes" id="UP001168821">
    <property type="component" value="Unassembled WGS sequence"/>
</dbReference>
<evidence type="ECO:0000313" key="4">
    <source>
        <dbReference type="Proteomes" id="UP001168821"/>
    </source>
</evidence>
<proteinExistence type="predicted"/>
<keyword evidence="4" id="KW-1185">Reference proteome</keyword>